<reference evidence="1" key="1">
    <citation type="journal article" date="2015" name="Nature">
        <title>Complex archaea that bridge the gap between prokaryotes and eukaryotes.</title>
        <authorList>
            <person name="Spang A."/>
            <person name="Saw J.H."/>
            <person name="Jorgensen S.L."/>
            <person name="Zaremba-Niedzwiedzka K."/>
            <person name="Martijn J."/>
            <person name="Lind A.E."/>
            <person name="van Eijk R."/>
            <person name="Schleper C."/>
            <person name="Guy L."/>
            <person name="Ettema T.J."/>
        </authorList>
    </citation>
    <scope>NUCLEOTIDE SEQUENCE</scope>
</reference>
<gene>
    <name evidence="1" type="ORF">LCGC14_2106710</name>
</gene>
<name>A0A0F9E8K4_9ZZZZ</name>
<feature type="non-terminal residue" evidence="1">
    <location>
        <position position="48"/>
    </location>
</feature>
<dbReference type="AlphaFoldDB" id="A0A0F9E8K4"/>
<evidence type="ECO:0000313" key="1">
    <source>
        <dbReference type="EMBL" id="KKL70254.1"/>
    </source>
</evidence>
<protein>
    <submittedName>
        <fullName evidence="1">Uncharacterized protein</fullName>
    </submittedName>
</protein>
<comment type="caution">
    <text evidence="1">The sequence shown here is derived from an EMBL/GenBank/DDBJ whole genome shotgun (WGS) entry which is preliminary data.</text>
</comment>
<organism evidence="1">
    <name type="scientific">marine sediment metagenome</name>
    <dbReference type="NCBI Taxonomy" id="412755"/>
    <lineage>
        <taxon>unclassified sequences</taxon>
        <taxon>metagenomes</taxon>
        <taxon>ecological metagenomes</taxon>
    </lineage>
</organism>
<dbReference type="EMBL" id="LAZR01025952">
    <property type="protein sequence ID" value="KKL70254.1"/>
    <property type="molecule type" value="Genomic_DNA"/>
</dbReference>
<proteinExistence type="predicted"/>
<sequence length="48" mass="5144">MYFQLLEGEKHLADAGDVGLAQLAVLLAEVLAQGFVPLRGVDQLHLAL</sequence>
<accession>A0A0F9E8K4</accession>